<accession>A0ACB6QAE7</accession>
<dbReference type="EMBL" id="MU003543">
    <property type="protein sequence ID" value="KAF2463933.1"/>
    <property type="molecule type" value="Genomic_DNA"/>
</dbReference>
<proteinExistence type="predicted"/>
<organism evidence="1 2">
    <name type="scientific">Lindgomyces ingoldianus</name>
    <dbReference type="NCBI Taxonomy" id="673940"/>
    <lineage>
        <taxon>Eukaryota</taxon>
        <taxon>Fungi</taxon>
        <taxon>Dikarya</taxon>
        <taxon>Ascomycota</taxon>
        <taxon>Pezizomycotina</taxon>
        <taxon>Dothideomycetes</taxon>
        <taxon>Pleosporomycetidae</taxon>
        <taxon>Pleosporales</taxon>
        <taxon>Lindgomycetaceae</taxon>
        <taxon>Lindgomyces</taxon>
    </lineage>
</organism>
<name>A0ACB6QAE7_9PLEO</name>
<evidence type="ECO:0000313" key="1">
    <source>
        <dbReference type="EMBL" id="KAF2463933.1"/>
    </source>
</evidence>
<evidence type="ECO:0000313" key="2">
    <source>
        <dbReference type="Proteomes" id="UP000799755"/>
    </source>
</evidence>
<reference evidence="1" key="1">
    <citation type="journal article" date="2020" name="Stud. Mycol.">
        <title>101 Dothideomycetes genomes: a test case for predicting lifestyles and emergence of pathogens.</title>
        <authorList>
            <person name="Haridas S."/>
            <person name="Albert R."/>
            <person name="Binder M."/>
            <person name="Bloem J."/>
            <person name="Labutti K."/>
            <person name="Salamov A."/>
            <person name="Andreopoulos B."/>
            <person name="Baker S."/>
            <person name="Barry K."/>
            <person name="Bills G."/>
            <person name="Bluhm B."/>
            <person name="Cannon C."/>
            <person name="Castanera R."/>
            <person name="Culley D."/>
            <person name="Daum C."/>
            <person name="Ezra D."/>
            <person name="Gonzalez J."/>
            <person name="Henrissat B."/>
            <person name="Kuo A."/>
            <person name="Liang C."/>
            <person name="Lipzen A."/>
            <person name="Lutzoni F."/>
            <person name="Magnuson J."/>
            <person name="Mondo S."/>
            <person name="Nolan M."/>
            <person name="Ohm R."/>
            <person name="Pangilinan J."/>
            <person name="Park H.-J."/>
            <person name="Ramirez L."/>
            <person name="Alfaro M."/>
            <person name="Sun H."/>
            <person name="Tritt A."/>
            <person name="Yoshinaga Y."/>
            <person name="Zwiers L.-H."/>
            <person name="Turgeon B."/>
            <person name="Goodwin S."/>
            <person name="Spatafora J."/>
            <person name="Crous P."/>
            <person name="Grigoriev I."/>
        </authorList>
    </citation>
    <scope>NUCLEOTIDE SEQUENCE</scope>
    <source>
        <strain evidence="1">ATCC 200398</strain>
    </source>
</reference>
<keyword evidence="2" id="KW-1185">Reference proteome</keyword>
<protein>
    <submittedName>
        <fullName evidence="1">Uncharacterized protein</fullName>
    </submittedName>
</protein>
<gene>
    <name evidence="1" type="ORF">BDR25DRAFT_396934</name>
</gene>
<comment type="caution">
    <text evidence="1">The sequence shown here is derived from an EMBL/GenBank/DDBJ whole genome shotgun (WGS) entry which is preliminary data.</text>
</comment>
<sequence length="330" mass="36648">MAAPPAGDKGCSTSSTTAPSASPSRDPKQHHRSIGCPASSIDRPICFTLSGPKAASPTSQLHCQQHHRSISCTASSITDQPAALPAASSINRLHCQQHQTNTSMGKLSKLEMRVDPTGYHRTSYPATLVLLEEAGVWINCKNRALRWLEDDRLIDCKRDINIPVRGLSPEMNLTGKQRATEHLVYKENLRKMRDQLSTPKPSSRPHRRNRRNSTMSRDTLINAGLDINVISPAAFMLHARQKEVVIGHRSVYEVEKLIQDRQEETNQLDPEEELRQLIQQKAPGTVDSDKLPPHREGVDHDIQLTAREHTVKQPAVQHVAGATQASQDLP</sequence>
<dbReference type="Proteomes" id="UP000799755">
    <property type="component" value="Unassembled WGS sequence"/>
</dbReference>